<keyword evidence="1" id="KW-0472">Membrane</keyword>
<protein>
    <submittedName>
        <fullName evidence="2">Putative cytochrome C-type biogenesis protein</fullName>
    </submittedName>
</protein>
<reference evidence="2 3" key="1">
    <citation type="journal article" date="2014" name="Genome Announc.">
        <title>Draft Genome Sequence of Marine Flavobacterium Jejuia pallidilutea Strain 11shimoA1 and Pigmentation Mutants.</title>
        <authorList>
            <person name="Takatani N."/>
            <person name="Nakanishi M."/>
            <person name="Meirelles P."/>
            <person name="Mino S."/>
            <person name="Suda W."/>
            <person name="Oshima K."/>
            <person name="Hattori M."/>
            <person name="Ohkuma M."/>
            <person name="Hosokawa M."/>
            <person name="Miyashita K."/>
            <person name="Thompson F.L."/>
            <person name="Niwa A."/>
            <person name="Sawabe T."/>
            <person name="Sawabe T."/>
        </authorList>
    </citation>
    <scope>NUCLEOTIDE SEQUENCE [LARGE SCALE GENOMIC DNA]</scope>
    <source>
        <strain evidence="3">JCM19302</strain>
    </source>
</reference>
<feature type="transmembrane region" description="Helical" evidence="1">
    <location>
        <begin position="12"/>
        <end position="31"/>
    </location>
</feature>
<accession>A0A090W8H2</accession>
<dbReference type="Proteomes" id="UP000029646">
    <property type="component" value="Unassembled WGS sequence"/>
</dbReference>
<keyword evidence="1" id="KW-1133">Transmembrane helix</keyword>
<gene>
    <name evidence="2" type="ORF">JCM19302_148</name>
</gene>
<dbReference type="AlphaFoldDB" id="A0A090W8H2"/>
<comment type="caution">
    <text evidence="2">The sequence shown here is derived from an EMBL/GenBank/DDBJ whole genome shotgun (WGS) entry which is preliminary data.</text>
</comment>
<dbReference type="EMBL" id="BBNS01000045">
    <property type="protein sequence ID" value="GAL73246.1"/>
    <property type="molecule type" value="Genomic_DNA"/>
</dbReference>
<keyword evidence="1" id="KW-0812">Transmembrane</keyword>
<sequence length="46" mass="5452">MQEKLAKILFSTRLTAILFIVFAAAMLRVHLWMQDKTPRQRHTPEI</sequence>
<organism evidence="2 3">
    <name type="scientific">Jejuia pallidilutea</name>
    <dbReference type="NCBI Taxonomy" id="504487"/>
    <lineage>
        <taxon>Bacteria</taxon>
        <taxon>Pseudomonadati</taxon>
        <taxon>Bacteroidota</taxon>
        <taxon>Flavobacteriia</taxon>
        <taxon>Flavobacteriales</taxon>
        <taxon>Flavobacteriaceae</taxon>
        <taxon>Jejuia</taxon>
    </lineage>
</organism>
<evidence type="ECO:0000313" key="3">
    <source>
        <dbReference type="Proteomes" id="UP000029646"/>
    </source>
</evidence>
<name>A0A090W8H2_9FLAO</name>
<evidence type="ECO:0000256" key="1">
    <source>
        <dbReference type="SAM" id="Phobius"/>
    </source>
</evidence>
<proteinExistence type="predicted"/>
<evidence type="ECO:0000313" key="2">
    <source>
        <dbReference type="EMBL" id="GAL73246.1"/>
    </source>
</evidence>